<evidence type="ECO:0000313" key="3">
    <source>
        <dbReference type="Proteomes" id="UP000075420"/>
    </source>
</evidence>
<dbReference type="EMBL" id="JELY01003154">
    <property type="protein sequence ID" value="KYF50575.1"/>
    <property type="molecule type" value="Genomic_DNA"/>
</dbReference>
<dbReference type="Proteomes" id="UP000075420">
    <property type="component" value="Unassembled WGS sequence"/>
</dbReference>
<gene>
    <name evidence="2" type="ORF">BE08_14350</name>
</gene>
<organism evidence="2 3">
    <name type="scientific">Sorangium cellulosum</name>
    <name type="common">Polyangium cellulosum</name>
    <dbReference type="NCBI Taxonomy" id="56"/>
    <lineage>
        <taxon>Bacteria</taxon>
        <taxon>Pseudomonadati</taxon>
        <taxon>Myxococcota</taxon>
        <taxon>Polyangia</taxon>
        <taxon>Polyangiales</taxon>
        <taxon>Polyangiaceae</taxon>
        <taxon>Sorangium</taxon>
    </lineage>
</organism>
<feature type="region of interest" description="Disordered" evidence="1">
    <location>
        <begin position="19"/>
        <end position="38"/>
    </location>
</feature>
<proteinExistence type="predicted"/>
<sequence>MRGGLPQVIFSDHDLAGALARGDGGGPSVEVTPGGEAQRERASRLAVNIAMYVLCSNYKDDQVHAPFLMRRRAMDDGRPRSAPALPGRP</sequence>
<accession>A0A150P4J1</accession>
<protein>
    <submittedName>
        <fullName evidence="2">Uncharacterized protein</fullName>
    </submittedName>
</protein>
<evidence type="ECO:0000313" key="2">
    <source>
        <dbReference type="EMBL" id="KYF50575.1"/>
    </source>
</evidence>
<comment type="caution">
    <text evidence="2">The sequence shown here is derived from an EMBL/GenBank/DDBJ whole genome shotgun (WGS) entry which is preliminary data.</text>
</comment>
<evidence type="ECO:0000256" key="1">
    <source>
        <dbReference type="SAM" id="MobiDB-lite"/>
    </source>
</evidence>
<dbReference type="AlphaFoldDB" id="A0A150P4J1"/>
<reference evidence="2 3" key="1">
    <citation type="submission" date="2014-02" db="EMBL/GenBank/DDBJ databases">
        <title>The small core and large imbalanced accessory genome model reveals a collaborative survival strategy of Sorangium cellulosum strains in nature.</title>
        <authorList>
            <person name="Han K."/>
            <person name="Peng R."/>
            <person name="Blom J."/>
            <person name="Li Y.-Z."/>
        </authorList>
    </citation>
    <scope>NUCLEOTIDE SEQUENCE [LARGE SCALE GENOMIC DNA]</scope>
    <source>
        <strain evidence="2 3">So0157-25</strain>
    </source>
</reference>
<dbReference type="Gene3D" id="3.40.50.12140">
    <property type="entry name" value="Domain of unknown function DUF4159"/>
    <property type="match status" value="1"/>
</dbReference>
<name>A0A150P4J1_SORCE</name>